<feature type="transmembrane region" description="Helical" evidence="18">
    <location>
        <begin position="1110"/>
        <end position="1130"/>
    </location>
</feature>
<feature type="binding site" evidence="17">
    <location>
        <position position="1056"/>
    </location>
    <ligand>
        <name>Mg(2+)</name>
        <dbReference type="ChEBI" id="CHEBI:18420"/>
    </ligand>
</feature>
<protein>
    <recommendedName>
        <fullName evidence="18">Phospholipid-transporting ATPase</fullName>
        <ecNumber evidence="18">7.6.2.1</ecNumber>
    </recommendedName>
</protein>
<dbReference type="GO" id="GO:0140327">
    <property type="term" value="F:flippase activity"/>
    <property type="evidence" value="ECO:0007669"/>
    <property type="project" value="UniProtKB-ARBA"/>
</dbReference>
<name>A0A6P7HJJ1_9TELE</name>
<dbReference type="Gene3D" id="3.40.50.1000">
    <property type="entry name" value="HAD superfamily/HAD-like"/>
    <property type="match status" value="1"/>
</dbReference>
<dbReference type="InterPro" id="IPR001757">
    <property type="entry name" value="P_typ_ATPase"/>
</dbReference>
<dbReference type="GO" id="GO:0005789">
    <property type="term" value="C:endoplasmic reticulum membrane"/>
    <property type="evidence" value="ECO:0007669"/>
    <property type="project" value="UniProtKB-SubCell"/>
</dbReference>
<feature type="binding site" evidence="16">
    <location>
        <position position="1032"/>
    </location>
    <ligand>
        <name>ATP</name>
        <dbReference type="ChEBI" id="CHEBI:30616"/>
    </ligand>
</feature>
<evidence type="ECO:0000256" key="12">
    <source>
        <dbReference type="ARBA" id="ARBA00023136"/>
    </source>
</evidence>
<evidence type="ECO:0000256" key="19">
    <source>
        <dbReference type="SAM" id="MobiDB-lite"/>
    </source>
</evidence>
<dbReference type="Pfam" id="PF16209">
    <property type="entry name" value="PhoLip_ATPase_N"/>
    <property type="match status" value="1"/>
</dbReference>
<feature type="binding site" evidence="16">
    <location>
        <position position="1055"/>
    </location>
    <ligand>
        <name>ATP</name>
        <dbReference type="ChEBI" id="CHEBI:30616"/>
    </ligand>
</feature>
<dbReference type="CTD" id="57205"/>
<keyword evidence="9 17" id="KW-0460">Magnesium</keyword>
<dbReference type="RefSeq" id="XP_028252086.1">
    <property type="nucleotide sequence ID" value="XM_028396285.1"/>
</dbReference>
<feature type="active site" description="4-aspartylphosphate intermediate" evidence="15">
    <location>
        <position position="424"/>
    </location>
</feature>
<feature type="binding site" evidence="17">
    <location>
        <position position="426"/>
    </location>
    <ligand>
        <name>Mg(2+)</name>
        <dbReference type="ChEBI" id="CHEBI:18420"/>
    </ligand>
</feature>
<dbReference type="SFLD" id="SFLDS00003">
    <property type="entry name" value="Haloacid_Dehalogenase"/>
    <property type="match status" value="1"/>
</dbReference>
<evidence type="ECO:0000256" key="7">
    <source>
        <dbReference type="ARBA" id="ARBA00022824"/>
    </source>
</evidence>
<dbReference type="GO" id="GO:0045332">
    <property type="term" value="P:phospholipid translocation"/>
    <property type="evidence" value="ECO:0007669"/>
    <property type="project" value="TreeGrafter"/>
</dbReference>
<evidence type="ECO:0000256" key="5">
    <source>
        <dbReference type="ARBA" id="ARBA00022723"/>
    </source>
</evidence>
<evidence type="ECO:0000256" key="16">
    <source>
        <dbReference type="PIRSR" id="PIRSR606539-2"/>
    </source>
</evidence>
<feature type="compositionally biased region" description="Acidic residues" evidence="19">
    <location>
        <begin position="686"/>
        <end position="696"/>
    </location>
</feature>
<dbReference type="PRINTS" id="PR00119">
    <property type="entry name" value="CATATPASE"/>
</dbReference>
<keyword evidence="22" id="KW-1185">Reference proteome</keyword>
<evidence type="ECO:0000256" key="17">
    <source>
        <dbReference type="PIRSR" id="PIRSR606539-3"/>
    </source>
</evidence>
<feature type="transmembrane region" description="Helical" evidence="18">
    <location>
        <begin position="354"/>
        <end position="376"/>
    </location>
</feature>
<evidence type="ECO:0000259" key="20">
    <source>
        <dbReference type="Pfam" id="PF16209"/>
    </source>
</evidence>
<keyword evidence="4 18" id="KW-0812">Transmembrane</keyword>
<dbReference type="InterPro" id="IPR023214">
    <property type="entry name" value="HAD_sf"/>
</dbReference>
<dbReference type="InterPro" id="IPR044492">
    <property type="entry name" value="P_typ_ATPase_HD_dom"/>
</dbReference>
<keyword evidence="12 18" id="KW-0472">Membrane</keyword>
<dbReference type="EC" id="7.6.2.1" evidence="18"/>
<organism evidence="22 23">
    <name type="scientific">Parambassis ranga</name>
    <name type="common">Indian glassy fish</name>
    <dbReference type="NCBI Taxonomy" id="210632"/>
    <lineage>
        <taxon>Eukaryota</taxon>
        <taxon>Metazoa</taxon>
        <taxon>Chordata</taxon>
        <taxon>Craniata</taxon>
        <taxon>Vertebrata</taxon>
        <taxon>Euteleostomi</taxon>
        <taxon>Actinopterygii</taxon>
        <taxon>Neopterygii</taxon>
        <taxon>Teleostei</taxon>
        <taxon>Neoteleostei</taxon>
        <taxon>Acanthomorphata</taxon>
        <taxon>Ovalentaria</taxon>
        <taxon>Ambassidae</taxon>
        <taxon>Parambassis</taxon>
    </lineage>
</organism>
<dbReference type="OrthoDB" id="377733at2759"/>
<evidence type="ECO:0000256" key="3">
    <source>
        <dbReference type="ARBA" id="ARBA00008109"/>
    </source>
</evidence>
<feature type="binding site" evidence="16">
    <location>
        <position position="923"/>
    </location>
    <ligand>
        <name>ATP</name>
        <dbReference type="ChEBI" id="CHEBI:30616"/>
    </ligand>
</feature>
<keyword evidence="5 17" id="KW-0479">Metal-binding</keyword>
<feature type="transmembrane region" description="Helical" evidence="18">
    <location>
        <begin position="115"/>
        <end position="131"/>
    </location>
</feature>
<evidence type="ECO:0000313" key="22">
    <source>
        <dbReference type="Proteomes" id="UP000515145"/>
    </source>
</evidence>
<feature type="transmembrane region" description="Helical" evidence="18">
    <location>
        <begin position="1142"/>
        <end position="1162"/>
    </location>
</feature>
<dbReference type="GO" id="GO:0000287">
    <property type="term" value="F:magnesium ion binding"/>
    <property type="evidence" value="ECO:0007669"/>
    <property type="project" value="UniProtKB-UniRule"/>
</dbReference>
<evidence type="ECO:0000256" key="14">
    <source>
        <dbReference type="ARBA" id="ARBA00050913"/>
    </source>
</evidence>
<dbReference type="SUPFAM" id="SSF81665">
    <property type="entry name" value="Calcium ATPase, transmembrane domain M"/>
    <property type="match status" value="1"/>
</dbReference>
<keyword evidence="8 16" id="KW-0067">ATP-binding</keyword>
<dbReference type="NCBIfam" id="TIGR01652">
    <property type="entry name" value="ATPase-Plipid"/>
    <property type="match status" value="2"/>
</dbReference>
<feature type="binding site" evidence="16">
    <location>
        <position position="426"/>
    </location>
    <ligand>
        <name>ATP</name>
        <dbReference type="ChEBI" id="CHEBI:30616"/>
    </ligand>
</feature>
<feature type="binding site" evidence="16">
    <location>
        <position position="425"/>
    </location>
    <ligand>
        <name>ATP</name>
        <dbReference type="ChEBI" id="CHEBI:30616"/>
    </ligand>
</feature>
<feature type="transmembrane region" description="Helical" evidence="18">
    <location>
        <begin position="313"/>
        <end position="334"/>
    </location>
</feature>
<gene>
    <name evidence="23" type="primary">atp10d</name>
</gene>
<feature type="transmembrane region" description="Helical" evidence="18">
    <location>
        <begin position="1294"/>
        <end position="1313"/>
    </location>
</feature>
<feature type="binding site" evidence="16">
    <location>
        <position position="733"/>
    </location>
    <ligand>
        <name>ATP</name>
        <dbReference type="ChEBI" id="CHEBI:30616"/>
    </ligand>
</feature>
<feature type="binding site" evidence="17">
    <location>
        <position position="1052"/>
    </location>
    <ligand>
        <name>Mg(2+)</name>
        <dbReference type="ChEBI" id="CHEBI:18420"/>
    </ligand>
</feature>
<evidence type="ECO:0000256" key="13">
    <source>
        <dbReference type="ARBA" id="ARBA00034036"/>
    </source>
</evidence>
<keyword evidence="6 16" id="KW-0547">Nucleotide-binding</keyword>
<feature type="binding site" evidence="16">
    <location>
        <position position="922"/>
    </location>
    <ligand>
        <name>ATP</name>
        <dbReference type="ChEBI" id="CHEBI:30616"/>
    </ligand>
</feature>
<dbReference type="InterPro" id="IPR008250">
    <property type="entry name" value="ATPase_P-typ_transduc_dom_A_sf"/>
</dbReference>
<evidence type="ECO:0000259" key="21">
    <source>
        <dbReference type="Pfam" id="PF16212"/>
    </source>
</evidence>
<keyword evidence="7" id="KW-0256">Endoplasmic reticulum</keyword>
<feature type="binding site" evidence="16">
    <location>
        <position position="799"/>
    </location>
    <ligand>
        <name>ATP</name>
        <dbReference type="ChEBI" id="CHEBI:30616"/>
    </ligand>
</feature>
<dbReference type="InterPro" id="IPR023299">
    <property type="entry name" value="ATPase_P-typ_cyto_dom_N"/>
</dbReference>
<evidence type="ECO:0000256" key="4">
    <source>
        <dbReference type="ARBA" id="ARBA00022692"/>
    </source>
</evidence>
<proteinExistence type="inferred from homology"/>
<evidence type="ECO:0000256" key="11">
    <source>
        <dbReference type="ARBA" id="ARBA00022989"/>
    </source>
</evidence>
<comment type="cofactor">
    <cofactor evidence="1 17">
        <name>Mg(2+)</name>
        <dbReference type="ChEBI" id="CHEBI:18420"/>
    </cofactor>
</comment>
<dbReference type="PANTHER" id="PTHR24092:SF84">
    <property type="entry name" value="PHOSPHOLIPID-TRANSPORTING ATPASE VD"/>
    <property type="match status" value="1"/>
</dbReference>
<dbReference type="Gene3D" id="2.70.150.10">
    <property type="entry name" value="Calcium-transporting ATPase, cytoplasmic transduction domain A"/>
    <property type="match status" value="1"/>
</dbReference>
<dbReference type="PROSITE" id="PS00154">
    <property type="entry name" value="ATPASE_E1_E2"/>
    <property type="match status" value="1"/>
</dbReference>
<feature type="binding site" evidence="16">
    <location>
        <position position="775"/>
    </location>
    <ligand>
        <name>ATP</name>
        <dbReference type="ChEBI" id="CHEBI:30616"/>
    </ligand>
</feature>
<evidence type="ECO:0000256" key="15">
    <source>
        <dbReference type="PIRSR" id="PIRSR606539-1"/>
    </source>
</evidence>
<dbReference type="FunFam" id="3.40.1110.10:FF:000009">
    <property type="entry name" value="Phospholipid-transporting ATPase"/>
    <property type="match status" value="1"/>
</dbReference>
<dbReference type="FunFam" id="3.40.50.1000:FF:000023">
    <property type="entry name" value="Phospholipid-transporting ATPase"/>
    <property type="match status" value="1"/>
</dbReference>
<evidence type="ECO:0000256" key="1">
    <source>
        <dbReference type="ARBA" id="ARBA00001946"/>
    </source>
</evidence>
<dbReference type="SUPFAM" id="SSF56784">
    <property type="entry name" value="HAD-like"/>
    <property type="match status" value="2"/>
</dbReference>
<dbReference type="SFLD" id="SFLDG00002">
    <property type="entry name" value="C1.7:_P-type_atpase_like"/>
    <property type="match status" value="1"/>
</dbReference>
<dbReference type="InterPro" id="IPR023298">
    <property type="entry name" value="ATPase_P-typ_TM_dom_sf"/>
</dbReference>
<dbReference type="GO" id="GO:0016887">
    <property type="term" value="F:ATP hydrolysis activity"/>
    <property type="evidence" value="ECO:0007669"/>
    <property type="project" value="InterPro"/>
</dbReference>
<dbReference type="FunFam" id="2.70.150.10:FF:000022">
    <property type="entry name" value="Phospholipid-transporting ATPase"/>
    <property type="match status" value="1"/>
</dbReference>
<feature type="binding site" evidence="16">
    <location>
        <position position="424"/>
    </location>
    <ligand>
        <name>ATP</name>
        <dbReference type="ChEBI" id="CHEBI:30616"/>
    </ligand>
</feature>
<sequence>MERFHWVQHRCRQLLAGDSGWYSAPTGLHSRSSQHRDSGKRRTVFARHGPHQEDYEAVCKNFRTNAIRTNKYSLLTFIPMNLFQQFHRAANLYFLFLALLNWVPVVEAFQKEITMIPLMVVLTVIAIKDALEDYRRYLFDKKVNNSVVRVFCGTQKAFIDQCWSNVRVGDFVRLTCNDLIPADILLLYSSDPRGVCYIETANLDGETNLKQRQVVSDLPVQGGEITPQSFHSRIECENPNNDLSRFRGYIEHSSGTRVGLHSSNLLLRSCTVRNTETVVGIVIYAGHETKAMMNNTGPRYKRSKLEKQLNTDVLWCVFLLIIMCLTAAIGHGIWLKNLKDPVFQVDGETSPILAGFYTFWTMIIVLQVLIPISLYVSIEIVKLGQIFFIQNDLALYNEQLDSRIQCRALNITEDLGQIRYLFSDKTGTLTENKMVFRRCSIYGVEYPHEENGRRLEVYETEKKDAPNCSVTLKSNCSGKSLSCHSPTCNRSSVSLHTLTSESEDEDEQSSSHIQLRASSFSSRMQKEVAPDPELVRKLNWFCSSVHHLSDGSSEILPSLELTYITDFFLALAICNSVVVSSPSQPRHVVPETQSPIKSLEEIKLMFQQRFSFSPLSALSTLSPAQIRGSPYNLTRRLFTRGKAGSLTFSSPSNNITDRSNLGKDSNLVPSNMKGKLKSSAKNAEQMENDDTGNDFMETETNPEEINQGEENQATQVGPIGDDELLYEAESPDEAALVHAARAYRCTLKARSAESLLVNLPGIGTLAVQLLHILPFDTNRKRMSVVVRHPLTGQLVVYTKGADSVIMDLSETPRGAEQTLEIYSQIREQTQKHLDAYAREGLRTLCFAKKVLKEEEYDMWLMSHLLAESSIENREELLLESAQRLETNLTLLGTTGIVDRLQEEVPETIEALQRAGIKVWILTGDKQETAINIAYACKLLCANDQILTANCNSMDACDVLLEELKLEVQCGEDSLTVLTETPGATSDSVNGFILVIDGRTLEWALQEELKSKFLELSCKCKAVICCRSTPLQKSKVVQLIRDHISVMTLAVGDGANDVNMIQTADVGIGIAGQEGMQAVMSSDFAITRFKHLSRLLLVHGHWCYSRLENMIFYFIYKNVMYVNLLFWYQFFCGFSGSVMINSWVLIFFNLLFTSVPPLIYGILDRDTPAETLMEVPKLYHAAQTSKAYVSYMFWITVLDAFYQSLVCFFVPYFAFAGSDAGQLSFGSPINASALLIILLHQVIESNTLTWIHMLVLVLSAGFYFGFVLLFSMYSVACSPPTSTLGVETLQMSQPLFYIICVLTTVTALIPRLFFRAVHNTWIPNLKSSQMDRVDGEKYHRRMQQWNQANRLPVCANPGLAPSVV</sequence>
<feature type="transmembrane region" description="Helical" evidence="18">
    <location>
        <begin position="1190"/>
        <end position="1213"/>
    </location>
</feature>
<feature type="transmembrane region" description="Helical" evidence="18">
    <location>
        <begin position="1250"/>
        <end position="1274"/>
    </location>
</feature>
<feature type="binding site" evidence="17">
    <location>
        <position position="424"/>
    </location>
    <ligand>
        <name>Mg(2+)</name>
        <dbReference type="ChEBI" id="CHEBI:18420"/>
    </ligand>
</feature>
<comment type="catalytic activity">
    <reaction evidence="13 18">
        <text>ATP + H2O + phospholipidSide 1 = ADP + phosphate + phospholipidSide 2.</text>
        <dbReference type="EC" id="7.6.2.1"/>
    </reaction>
</comment>
<dbReference type="Proteomes" id="UP000515145">
    <property type="component" value="Chromosome 22"/>
</dbReference>
<dbReference type="FunCoup" id="A0A6P7HJJ1">
    <property type="interactions" value="515"/>
</dbReference>
<comment type="subcellular location">
    <subcellularLocation>
        <location evidence="2">Endoplasmic reticulum membrane</location>
        <topology evidence="2">Multi-pass membrane protein</topology>
    </subcellularLocation>
    <subcellularLocation>
        <location evidence="18">Membrane</location>
        <topology evidence="18">Multi-pass membrane protein</topology>
    </subcellularLocation>
</comment>
<evidence type="ECO:0000256" key="6">
    <source>
        <dbReference type="ARBA" id="ARBA00022741"/>
    </source>
</evidence>
<dbReference type="GO" id="GO:0005886">
    <property type="term" value="C:plasma membrane"/>
    <property type="evidence" value="ECO:0007669"/>
    <property type="project" value="TreeGrafter"/>
</dbReference>
<dbReference type="InterPro" id="IPR006539">
    <property type="entry name" value="P-type_ATPase_IV"/>
</dbReference>
<dbReference type="PANTHER" id="PTHR24092">
    <property type="entry name" value="PROBABLE PHOSPHOLIPID-TRANSPORTING ATPASE"/>
    <property type="match status" value="1"/>
</dbReference>
<feature type="compositionally biased region" description="Polar residues" evidence="19">
    <location>
        <begin position="648"/>
        <end position="669"/>
    </location>
</feature>
<dbReference type="Gene3D" id="3.40.1110.10">
    <property type="entry name" value="Calcium-transporting ATPase, cytoplasmic domain N"/>
    <property type="match status" value="1"/>
</dbReference>
<dbReference type="NCBIfam" id="TIGR01494">
    <property type="entry name" value="ATPase_P-type"/>
    <property type="match status" value="1"/>
</dbReference>
<feature type="domain" description="P-type ATPase N-terminal" evidence="20">
    <location>
        <begin position="59"/>
        <end position="114"/>
    </location>
</feature>
<evidence type="ECO:0000256" key="2">
    <source>
        <dbReference type="ARBA" id="ARBA00004477"/>
    </source>
</evidence>
<feature type="binding site" evidence="16">
    <location>
        <position position="1026"/>
    </location>
    <ligand>
        <name>ATP</name>
        <dbReference type="ChEBI" id="CHEBI:30616"/>
    </ligand>
</feature>
<dbReference type="SFLD" id="SFLDF00027">
    <property type="entry name" value="p-type_atpase"/>
    <property type="match status" value="1"/>
</dbReference>
<feature type="binding site" evidence="16">
    <location>
        <position position="1056"/>
    </location>
    <ligand>
        <name>ATP</name>
        <dbReference type="ChEBI" id="CHEBI:30616"/>
    </ligand>
</feature>
<evidence type="ECO:0000313" key="23">
    <source>
        <dbReference type="RefSeq" id="XP_028252086.1"/>
    </source>
</evidence>
<keyword evidence="10 18" id="KW-1278">Translocase</keyword>
<dbReference type="GO" id="GO:0005524">
    <property type="term" value="F:ATP binding"/>
    <property type="evidence" value="ECO:0007669"/>
    <property type="project" value="UniProtKB-UniRule"/>
</dbReference>
<dbReference type="InterPro" id="IPR032631">
    <property type="entry name" value="P-type_ATPase_N"/>
</dbReference>
<dbReference type="InterPro" id="IPR032630">
    <property type="entry name" value="P_typ_ATPase_c"/>
</dbReference>
<evidence type="ECO:0000256" key="8">
    <source>
        <dbReference type="ARBA" id="ARBA00022840"/>
    </source>
</evidence>
<dbReference type="SUPFAM" id="SSF81660">
    <property type="entry name" value="Metal cation-transporting ATPase, ATP-binding domain N"/>
    <property type="match status" value="1"/>
</dbReference>
<feature type="region of interest" description="Disordered" evidence="19">
    <location>
        <begin position="648"/>
        <end position="696"/>
    </location>
</feature>
<evidence type="ECO:0000256" key="9">
    <source>
        <dbReference type="ARBA" id="ARBA00022842"/>
    </source>
</evidence>
<evidence type="ECO:0000256" key="10">
    <source>
        <dbReference type="ARBA" id="ARBA00022967"/>
    </source>
</evidence>
<dbReference type="Pfam" id="PF16212">
    <property type="entry name" value="PhoLip_ATPase_C"/>
    <property type="match status" value="1"/>
</dbReference>
<dbReference type="GeneID" id="114428005"/>
<comment type="catalytic activity">
    <reaction evidence="14">
        <text>a beta-D-glucosyl-(1&lt;-&gt;1')-N-acylsphing-4-enine(out) + ATP + H2O = a beta-D-glucosyl-(1&lt;-&gt;1')-N-acylsphing-4-enine(in) + ADP + phosphate + H(+)</text>
        <dbReference type="Rhea" id="RHEA:66036"/>
        <dbReference type="ChEBI" id="CHEBI:15377"/>
        <dbReference type="ChEBI" id="CHEBI:15378"/>
        <dbReference type="ChEBI" id="CHEBI:22801"/>
        <dbReference type="ChEBI" id="CHEBI:30616"/>
        <dbReference type="ChEBI" id="CHEBI:43474"/>
        <dbReference type="ChEBI" id="CHEBI:456216"/>
    </reaction>
    <physiologicalReaction direction="left-to-right" evidence="14">
        <dbReference type="Rhea" id="RHEA:66037"/>
    </physiologicalReaction>
</comment>
<feature type="transmembrane region" description="Helical" evidence="18">
    <location>
        <begin position="90"/>
        <end position="109"/>
    </location>
</feature>
<feature type="binding site" evidence="16">
    <location>
        <position position="842"/>
    </location>
    <ligand>
        <name>ATP</name>
        <dbReference type="ChEBI" id="CHEBI:30616"/>
    </ligand>
</feature>
<feature type="transmembrane region" description="Helical" evidence="18">
    <location>
        <begin position="1219"/>
        <end position="1238"/>
    </location>
</feature>
<reference evidence="23" key="2">
    <citation type="submission" date="2025-08" db="UniProtKB">
        <authorList>
            <consortium name="RefSeq"/>
        </authorList>
    </citation>
    <scope>IDENTIFICATION</scope>
</reference>
<dbReference type="InterPro" id="IPR018303">
    <property type="entry name" value="ATPase_P-typ_P_site"/>
</dbReference>
<dbReference type="InParanoid" id="A0A6P7HJJ1"/>
<dbReference type="SUPFAM" id="SSF81653">
    <property type="entry name" value="Calcium ATPase, transduction domain A"/>
    <property type="match status" value="1"/>
</dbReference>
<evidence type="ECO:0000256" key="18">
    <source>
        <dbReference type="RuleBase" id="RU362033"/>
    </source>
</evidence>
<keyword evidence="11 18" id="KW-1133">Transmembrane helix</keyword>
<dbReference type="CDD" id="cd02073">
    <property type="entry name" value="P-type_ATPase_APLT_Dnf-like"/>
    <property type="match status" value="1"/>
</dbReference>
<comment type="similarity">
    <text evidence="3 18">Belongs to the cation transport ATPase (P-type) (TC 3.A.3) family. Type IV subfamily.</text>
</comment>
<feature type="binding site" evidence="16">
    <location>
        <position position="924"/>
    </location>
    <ligand>
        <name>ATP</name>
        <dbReference type="ChEBI" id="CHEBI:30616"/>
    </ligand>
</feature>
<dbReference type="InterPro" id="IPR036412">
    <property type="entry name" value="HAD-like_sf"/>
</dbReference>
<feature type="domain" description="P-type ATPase C-terminal" evidence="21">
    <location>
        <begin position="1078"/>
        <end position="1323"/>
    </location>
</feature>
<dbReference type="Pfam" id="PF13246">
    <property type="entry name" value="Cation_ATPase"/>
    <property type="match status" value="1"/>
</dbReference>
<reference evidence="22" key="1">
    <citation type="submission" date="2024-06" db="UniProtKB">
        <authorList>
            <consortium name="RefSeq"/>
        </authorList>
    </citation>
    <scope>NUCLEOTIDE SEQUENCE [LARGE SCALE GENOMIC DNA]</scope>
</reference>
<accession>A0A6P7HJJ1</accession>